<dbReference type="NCBIfam" id="NF006367">
    <property type="entry name" value="PRK08591.1"/>
    <property type="match status" value="1"/>
</dbReference>
<dbReference type="PANTHER" id="PTHR18866">
    <property type="entry name" value="CARBOXYLASE:PYRUVATE/ACETYL-COA/PROPIONYL-COA CARBOXYLASE"/>
    <property type="match status" value="1"/>
</dbReference>
<reference evidence="10" key="1">
    <citation type="journal article" date="2019" name="Int. J. Syst. Evol. Microbiol.">
        <title>The Global Catalogue of Microorganisms (GCM) 10K type strain sequencing project: providing services to taxonomists for standard genome sequencing and annotation.</title>
        <authorList>
            <consortium name="The Broad Institute Genomics Platform"/>
            <consortium name="The Broad Institute Genome Sequencing Center for Infectious Disease"/>
            <person name="Wu L."/>
            <person name="Ma J."/>
        </authorList>
    </citation>
    <scope>NUCLEOTIDE SEQUENCE [LARGE SCALE GENOMIC DNA]</scope>
    <source>
        <strain evidence="10">IBRC-M 10813</strain>
    </source>
</reference>
<evidence type="ECO:0000256" key="2">
    <source>
        <dbReference type="ARBA" id="ARBA00022598"/>
    </source>
</evidence>
<keyword evidence="10" id="KW-1185">Reference proteome</keyword>
<dbReference type="Pfam" id="PF02785">
    <property type="entry name" value="Biotin_carb_C"/>
    <property type="match status" value="1"/>
</dbReference>
<dbReference type="RefSeq" id="WP_380703593.1">
    <property type="nucleotide sequence ID" value="NZ_JBHSAP010000009.1"/>
</dbReference>
<dbReference type="EMBL" id="JBHSAP010000009">
    <property type="protein sequence ID" value="MFC4076550.1"/>
    <property type="molecule type" value="Genomic_DNA"/>
</dbReference>
<evidence type="ECO:0000259" key="7">
    <source>
        <dbReference type="PROSITE" id="PS50975"/>
    </source>
</evidence>
<protein>
    <recommendedName>
        <fullName evidence="1">biotin carboxylase</fullName>
        <ecNumber evidence="1">6.3.4.14</ecNumber>
    </recommendedName>
</protein>
<evidence type="ECO:0000256" key="3">
    <source>
        <dbReference type="ARBA" id="ARBA00022741"/>
    </source>
</evidence>
<dbReference type="Pfam" id="PF02786">
    <property type="entry name" value="CPSase_L_D2"/>
    <property type="match status" value="1"/>
</dbReference>
<evidence type="ECO:0000313" key="10">
    <source>
        <dbReference type="Proteomes" id="UP001595843"/>
    </source>
</evidence>
<name>A0ABV8JDK7_9BACL</name>
<evidence type="ECO:0000259" key="8">
    <source>
        <dbReference type="PROSITE" id="PS50979"/>
    </source>
</evidence>
<dbReference type="PROSITE" id="PS50979">
    <property type="entry name" value="BC"/>
    <property type="match status" value="1"/>
</dbReference>
<accession>A0ABV8JDK7</accession>
<organism evidence="9 10">
    <name type="scientific">Salinithrix halophila</name>
    <dbReference type="NCBI Taxonomy" id="1485204"/>
    <lineage>
        <taxon>Bacteria</taxon>
        <taxon>Bacillati</taxon>
        <taxon>Bacillota</taxon>
        <taxon>Bacilli</taxon>
        <taxon>Bacillales</taxon>
        <taxon>Thermoactinomycetaceae</taxon>
        <taxon>Salinithrix</taxon>
    </lineage>
</organism>
<dbReference type="Proteomes" id="UP001595843">
    <property type="component" value="Unassembled WGS sequence"/>
</dbReference>
<evidence type="ECO:0000313" key="9">
    <source>
        <dbReference type="EMBL" id="MFC4076550.1"/>
    </source>
</evidence>
<dbReference type="InterPro" id="IPR050856">
    <property type="entry name" value="Biotin_carboxylase_complex"/>
</dbReference>
<proteinExistence type="predicted"/>
<dbReference type="InterPro" id="IPR005481">
    <property type="entry name" value="BC-like_N"/>
</dbReference>
<evidence type="ECO:0000256" key="6">
    <source>
        <dbReference type="PROSITE-ProRule" id="PRU00409"/>
    </source>
</evidence>
<dbReference type="InterPro" id="IPR011764">
    <property type="entry name" value="Biotin_carboxylation_dom"/>
</dbReference>
<evidence type="ECO:0000256" key="1">
    <source>
        <dbReference type="ARBA" id="ARBA00013263"/>
    </source>
</evidence>
<dbReference type="InterPro" id="IPR016185">
    <property type="entry name" value="PreATP-grasp_dom_sf"/>
</dbReference>
<feature type="domain" description="Biotin carboxylation" evidence="8">
    <location>
        <begin position="1"/>
        <end position="444"/>
    </location>
</feature>
<dbReference type="SUPFAM" id="SSF52440">
    <property type="entry name" value="PreATP-grasp domain"/>
    <property type="match status" value="1"/>
</dbReference>
<dbReference type="SMART" id="SM00878">
    <property type="entry name" value="Biotin_carb_C"/>
    <property type="match status" value="1"/>
</dbReference>
<dbReference type="PROSITE" id="PS00866">
    <property type="entry name" value="CPSASE_1"/>
    <property type="match status" value="1"/>
</dbReference>
<dbReference type="PROSITE" id="PS00867">
    <property type="entry name" value="CPSASE_2"/>
    <property type="match status" value="1"/>
</dbReference>
<keyword evidence="5" id="KW-0092">Biotin</keyword>
<dbReference type="InterPro" id="IPR005482">
    <property type="entry name" value="Biotin_COase_C"/>
</dbReference>
<keyword evidence="3 6" id="KW-0547">Nucleotide-binding</keyword>
<dbReference type="InterPro" id="IPR011054">
    <property type="entry name" value="Rudment_hybrid_motif"/>
</dbReference>
<dbReference type="SUPFAM" id="SSF51246">
    <property type="entry name" value="Rudiment single hybrid motif"/>
    <property type="match status" value="1"/>
</dbReference>
<dbReference type="Pfam" id="PF00289">
    <property type="entry name" value="Biotin_carb_N"/>
    <property type="match status" value="1"/>
</dbReference>
<dbReference type="InterPro" id="IPR011761">
    <property type="entry name" value="ATP-grasp"/>
</dbReference>
<dbReference type="SUPFAM" id="SSF56059">
    <property type="entry name" value="Glutathione synthetase ATP-binding domain-like"/>
    <property type="match status" value="1"/>
</dbReference>
<dbReference type="Gene3D" id="3.30.470.20">
    <property type="entry name" value="ATP-grasp fold, B domain"/>
    <property type="match status" value="1"/>
</dbReference>
<comment type="caution">
    <text evidence="9">The sequence shown here is derived from an EMBL/GenBank/DDBJ whole genome shotgun (WGS) entry which is preliminary data.</text>
</comment>
<dbReference type="PROSITE" id="PS50975">
    <property type="entry name" value="ATP_GRASP"/>
    <property type="match status" value="1"/>
</dbReference>
<evidence type="ECO:0000256" key="4">
    <source>
        <dbReference type="ARBA" id="ARBA00022840"/>
    </source>
</evidence>
<dbReference type="EC" id="6.3.4.14" evidence="1"/>
<evidence type="ECO:0000256" key="5">
    <source>
        <dbReference type="ARBA" id="ARBA00023267"/>
    </source>
</evidence>
<feature type="domain" description="ATP-grasp" evidence="7">
    <location>
        <begin position="119"/>
        <end position="316"/>
    </location>
</feature>
<gene>
    <name evidence="9" type="ORF">ACFOUO_06960</name>
</gene>
<keyword evidence="4 6" id="KW-0067">ATP-binding</keyword>
<dbReference type="InterPro" id="IPR005479">
    <property type="entry name" value="CPAse_ATP-bd"/>
</dbReference>
<sequence>MKKLLIANRGEIALRIIRTCRERGIRTVAVHSDADADLPFVQEADDSVRIGPPPVAQSYLDMGVIIDAALQMGADAVHPGYGLLSENADFAAKVEEAGLLFVGPSPEVIARMGDKLTARRVMEKAGIPVVPGTPEGVRTGEEAAREAESMGYPVMLKASAGGGGIGMQVLESEASLLKAFPSIQARAKAYFGDDTLFLEKFISRPRHVEVQVLADRKGKVVHLFERECSVQRRNQKVVEESPSPSIEEATRKALWEAAVTAAQAVGYTGAGTVEFLVDEQEKFYFLEMNTRLQVEHPVTEMVTGLDLVALQLDIAEGSDLPFDQENIQRKGHAIEFRIYAEDPVRFFPSPGKLTAFKPPIGDRIRVDAGVEEGNEVTPFYDPMIAKCIIGGDSREEALKRSREALASFRVEGIKSNLPLFEKVLAEPDFIRGRYDTSILQRLNQRGEGMKP</sequence>
<dbReference type="PANTHER" id="PTHR18866:SF33">
    <property type="entry name" value="METHYLCROTONOYL-COA CARBOXYLASE SUBUNIT ALPHA, MITOCHONDRIAL-RELATED"/>
    <property type="match status" value="1"/>
</dbReference>
<keyword evidence="2" id="KW-0436">Ligase</keyword>